<sequence length="95" mass="9997">MTASGGQPRAEALASVVIFPPPEVPGGGAGRGCLLVDPILGEELGQVVEELPGLGDALGMRPVGTEQDPFDRTIQAIRWWECSVRSVVDDLSRIS</sequence>
<proteinExistence type="predicted"/>
<reference evidence="2" key="1">
    <citation type="submission" date="2016-02" db="EMBL/GenBank/DDBJ databases">
        <authorList>
            <person name="Wibberg D."/>
        </authorList>
    </citation>
    <scope>NUCLEOTIDE SEQUENCE [LARGE SCALE GENOMIC DNA]</scope>
</reference>
<dbReference type="Proteomes" id="UP000199013">
    <property type="component" value="Unassembled WGS sequence"/>
</dbReference>
<protein>
    <submittedName>
        <fullName evidence="1">Uncharacterized protein</fullName>
    </submittedName>
</protein>
<evidence type="ECO:0000313" key="2">
    <source>
        <dbReference type="Proteomes" id="UP000199013"/>
    </source>
</evidence>
<organism evidence="1 2">
    <name type="scientific">Candidatus Protofrankia californiensis</name>
    <dbReference type="NCBI Taxonomy" id="1839754"/>
    <lineage>
        <taxon>Bacteria</taxon>
        <taxon>Bacillati</taxon>
        <taxon>Actinomycetota</taxon>
        <taxon>Actinomycetes</taxon>
        <taxon>Frankiales</taxon>
        <taxon>Frankiaceae</taxon>
        <taxon>Protofrankia</taxon>
    </lineage>
</organism>
<accession>A0A1C3NTM9</accession>
<keyword evidence="2" id="KW-1185">Reference proteome</keyword>
<dbReference type="AlphaFoldDB" id="A0A1C3NTM9"/>
<dbReference type="EMBL" id="FLUV01000194">
    <property type="protein sequence ID" value="SBW18046.1"/>
    <property type="molecule type" value="Genomic_DNA"/>
</dbReference>
<gene>
    <name evidence="1" type="ORF">FDG2_0485</name>
</gene>
<evidence type="ECO:0000313" key="1">
    <source>
        <dbReference type="EMBL" id="SBW18046.1"/>
    </source>
</evidence>
<name>A0A1C3NTM9_9ACTN</name>